<dbReference type="EMBL" id="OV696687">
    <property type="protein sequence ID" value="CAH1254998.1"/>
    <property type="molecule type" value="Genomic_DNA"/>
</dbReference>
<dbReference type="AlphaFoldDB" id="A0A8J9ZKQ4"/>
<dbReference type="Pfam" id="PF01234">
    <property type="entry name" value="NNMT_PNMT_TEMT"/>
    <property type="match status" value="1"/>
</dbReference>
<keyword evidence="6" id="KW-1185">Reference proteome</keyword>
<accession>A0A8J9ZKQ4</accession>
<evidence type="ECO:0000256" key="2">
    <source>
        <dbReference type="ARBA" id="ARBA00022603"/>
    </source>
</evidence>
<proteinExistence type="inferred from homology"/>
<keyword evidence="2" id="KW-0489">Methyltransferase</keyword>
<dbReference type="InterPro" id="IPR000940">
    <property type="entry name" value="NNMT_TEMT_trans"/>
</dbReference>
<gene>
    <name evidence="5" type="primary">INMT</name>
    <name evidence="5" type="ORF">BLAG_LOCUS14200</name>
</gene>
<organism evidence="5 6">
    <name type="scientific">Branchiostoma lanceolatum</name>
    <name type="common">Common lancelet</name>
    <name type="synonym">Amphioxus lanceolatum</name>
    <dbReference type="NCBI Taxonomy" id="7740"/>
    <lineage>
        <taxon>Eukaryota</taxon>
        <taxon>Metazoa</taxon>
        <taxon>Chordata</taxon>
        <taxon>Cephalochordata</taxon>
        <taxon>Leptocardii</taxon>
        <taxon>Amphioxiformes</taxon>
        <taxon>Branchiostomatidae</taxon>
        <taxon>Branchiostoma</taxon>
    </lineage>
</organism>
<keyword evidence="4" id="KW-0949">S-adenosyl-L-methionine</keyword>
<protein>
    <submittedName>
        <fullName evidence="5">INMT protein</fullName>
    </submittedName>
</protein>
<dbReference type="OrthoDB" id="10050085at2759"/>
<evidence type="ECO:0000313" key="5">
    <source>
        <dbReference type="EMBL" id="CAH1254998.1"/>
    </source>
</evidence>
<sequence length="255" mass="28168">MADPKTKPSEPGGEMSEARKMLNMFFGNFDGTDDRDCFQVFVMKNLHETFQSGVFQGRRLLDLGTGPSIMSLLSASKYFPEITCSDSSQVNRDELQKWLDGDPDVFDWTPYLQYASKLEGNSYTPDDIASRVRAAVKAVIPCDVTQSSPLSSRVDPFDIVGSFFHAEFACTTSDQYCAAVKNMTSLLKHGGGLIISGDFKNNPIAGKEDFSATFNADLLRETLASCGFTDVEVKLTSMIDQQVPCDFFFVTAIKK</sequence>
<dbReference type="PANTHER" id="PTHR10867:SF17">
    <property type="entry name" value="NICOTINAMIDE N-METHYLTRANSFERASE"/>
    <property type="match status" value="1"/>
</dbReference>
<dbReference type="GO" id="GO:0032259">
    <property type="term" value="P:methylation"/>
    <property type="evidence" value="ECO:0007669"/>
    <property type="project" value="UniProtKB-KW"/>
</dbReference>
<evidence type="ECO:0000256" key="3">
    <source>
        <dbReference type="ARBA" id="ARBA00022679"/>
    </source>
</evidence>
<evidence type="ECO:0000313" key="6">
    <source>
        <dbReference type="Proteomes" id="UP000838412"/>
    </source>
</evidence>
<reference evidence="5" key="1">
    <citation type="submission" date="2022-01" db="EMBL/GenBank/DDBJ databases">
        <authorList>
            <person name="Braso-Vives M."/>
        </authorList>
    </citation>
    <scope>NUCLEOTIDE SEQUENCE</scope>
</reference>
<dbReference type="SUPFAM" id="SSF53335">
    <property type="entry name" value="S-adenosyl-L-methionine-dependent methyltransferases"/>
    <property type="match status" value="1"/>
</dbReference>
<keyword evidence="3" id="KW-0808">Transferase</keyword>
<dbReference type="GO" id="GO:0005829">
    <property type="term" value="C:cytosol"/>
    <property type="evidence" value="ECO:0007669"/>
    <property type="project" value="TreeGrafter"/>
</dbReference>
<dbReference type="Gene3D" id="3.40.50.150">
    <property type="entry name" value="Vaccinia Virus protein VP39"/>
    <property type="match status" value="1"/>
</dbReference>
<evidence type="ECO:0000256" key="4">
    <source>
        <dbReference type="ARBA" id="ARBA00022691"/>
    </source>
</evidence>
<evidence type="ECO:0000256" key="1">
    <source>
        <dbReference type="ARBA" id="ARBA00007996"/>
    </source>
</evidence>
<comment type="similarity">
    <text evidence="1">Belongs to the class I-like SAM-binding methyltransferase superfamily. NNMT/PNMT/TEMT family.</text>
</comment>
<dbReference type="PROSITE" id="PS51681">
    <property type="entry name" value="SAM_MT_NNMT_PNMT_TEMT"/>
    <property type="match status" value="1"/>
</dbReference>
<dbReference type="Proteomes" id="UP000838412">
    <property type="component" value="Chromosome 2"/>
</dbReference>
<name>A0A8J9ZKQ4_BRALA</name>
<dbReference type="InterPro" id="IPR029063">
    <property type="entry name" value="SAM-dependent_MTases_sf"/>
</dbReference>
<dbReference type="GO" id="GO:0008170">
    <property type="term" value="F:N-methyltransferase activity"/>
    <property type="evidence" value="ECO:0007669"/>
    <property type="project" value="TreeGrafter"/>
</dbReference>
<dbReference type="PANTHER" id="PTHR10867">
    <property type="entry name" value="NNMT/PNMT/TEMT FAMILY MEMBER"/>
    <property type="match status" value="1"/>
</dbReference>